<evidence type="ECO:0000256" key="9">
    <source>
        <dbReference type="SAM" id="Phobius"/>
    </source>
</evidence>
<keyword evidence="5 9" id="KW-0812">Transmembrane</keyword>
<keyword evidence="7 9" id="KW-0472">Membrane</keyword>
<dbReference type="HOGENOM" id="CLU_122700_1_0_4"/>
<dbReference type="PANTHER" id="PTHR30574:SF1">
    <property type="entry name" value="SULPHUR TRANSPORT DOMAIN-CONTAINING PROTEIN"/>
    <property type="match status" value="1"/>
</dbReference>
<protein>
    <recommendedName>
        <fullName evidence="12">Sulphur transport domain-containing protein</fullName>
    </recommendedName>
</protein>
<proteinExistence type="inferred from homology"/>
<feature type="transmembrane region" description="Helical" evidence="9">
    <location>
        <begin position="20"/>
        <end position="40"/>
    </location>
</feature>
<reference evidence="10 11" key="1">
    <citation type="submission" date="2011-06" db="EMBL/GenBank/DDBJ databases">
        <authorList>
            <person name="Bador J."/>
            <person name="Amoureux L."/>
            <person name="Neuwirth C."/>
        </authorList>
    </citation>
    <scope>NUCLEOTIDE SEQUENCE [LARGE SCALE GENOMIC DNA]</scope>
    <source>
        <strain evidence="10 11">AXX-A</strain>
    </source>
</reference>
<dbReference type="InterPro" id="IPR007272">
    <property type="entry name" value="Sulf_transp_TsuA/YedE"/>
</dbReference>
<feature type="transmembrane region" description="Helical" evidence="9">
    <location>
        <begin position="129"/>
        <end position="150"/>
    </location>
</feature>
<dbReference type="PANTHER" id="PTHR30574">
    <property type="entry name" value="INNER MEMBRANE PROTEIN YEDE"/>
    <property type="match status" value="1"/>
</dbReference>
<comment type="similarity">
    <text evidence="8">Belongs to the TsuA/YedE (TC 9.B.102) family.</text>
</comment>
<dbReference type="eggNOG" id="COG2391">
    <property type="taxonomic scope" value="Bacteria"/>
</dbReference>
<keyword evidence="4" id="KW-0997">Cell inner membrane</keyword>
<sequence>MRPRHGGAGVMIDWAAFTPWTAAAGGALIGVAAVLLMLGAGRIAGISGILGGLLPPDRHSGWRLAFLVGLCVSPWLYRMAAALPPITVEAGTGRLIVAGLLVGIGTRVASGCTSGHGVCGLARGSRRSLVATALFMAAGFVTVYVVRHAVGG</sequence>
<dbReference type="AlphaFoldDB" id="F7SYP1"/>
<dbReference type="Proteomes" id="UP000004853">
    <property type="component" value="Unassembled WGS sequence"/>
</dbReference>
<evidence type="ECO:0000256" key="5">
    <source>
        <dbReference type="ARBA" id="ARBA00022692"/>
    </source>
</evidence>
<dbReference type="GO" id="GO:0005886">
    <property type="term" value="C:plasma membrane"/>
    <property type="evidence" value="ECO:0007669"/>
    <property type="project" value="UniProtKB-SubCell"/>
</dbReference>
<evidence type="ECO:0000256" key="8">
    <source>
        <dbReference type="ARBA" id="ARBA00035655"/>
    </source>
</evidence>
<dbReference type="PATRIC" id="fig|1003200.3.peg.1762"/>
<comment type="subcellular location">
    <subcellularLocation>
        <location evidence="1">Cell inner membrane</location>
        <topology evidence="1">Multi-pass membrane protein</topology>
    </subcellularLocation>
</comment>
<comment type="caution">
    <text evidence="10">The sequence shown here is derived from an EMBL/GenBank/DDBJ whole genome shotgun (WGS) entry which is preliminary data.</text>
</comment>
<keyword evidence="3" id="KW-1003">Cell membrane</keyword>
<name>F7SYP1_9BURK</name>
<accession>F7SYP1</accession>
<keyword evidence="6 9" id="KW-1133">Transmembrane helix</keyword>
<evidence type="ECO:0000256" key="7">
    <source>
        <dbReference type="ARBA" id="ARBA00023136"/>
    </source>
</evidence>
<evidence type="ECO:0000256" key="6">
    <source>
        <dbReference type="ARBA" id="ARBA00022989"/>
    </source>
</evidence>
<gene>
    <name evidence="10" type="ORF">AXXA_08963</name>
</gene>
<evidence type="ECO:0008006" key="12">
    <source>
        <dbReference type="Google" id="ProtNLM"/>
    </source>
</evidence>
<keyword evidence="2" id="KW-0813">Transport</keyword>
<evidence type="ECO:0000313" key="11">
    <source>
        <dbReference type="Proteomes" id="UP000004853"/>
    </source>
</evidence>
<evidence type="ECO:0000313" key="10">
    <source>
        <dbReference type="EMBL" id="EGP46813.1"/>
    </source>
</evidence>
<evidence type="ECO:0000256" key="2">
    <source>
        <dbReference type="ARBA" id="ARBA00022448"/>
    </source>
</evidence>
<evidence type="ECO:0000256" key="3">
    <source>
        <dbReference type="ARBA" id="ARBA00022475"/>
    </source>
</evidence>
<evidence type="ECO:0000256" key="1">
    <source>
        <dbReference type="ARBA" id="ARBA00004429"/>
    </source>
</evidence>
<evidence type="ECO:0000256" key="4">
    <source>
        <dbReference type="ARBA" id="ARBA00022519"/>
    </source>
</evidence>
<organism evidence="10 11">
    <name type="scientific">Achromobacter insuavis AXX-A</name>
    <dbReference type="NCBI Taxonomy" id="1003200"/>
    <lineage>
        <taxon>Bacteria</taxon>
        <taxon>Pseudomonadati</taxon>
        <taxon>Pseudomonadota</taxon>
        <taxon>Betaproteobacteria</taxon>
        <taxon>Burkholderiales</taxon>
        <taxon>Alcaligenaceae</taxon>
        <taxon>Achromobacter</taxon>
    </lineage>
</organism>
<dbReference type="EMBL" id="AFRQ01000036">
    <property type="protein sequence ID" value="EGP46813.1"/>
    <property type="molecule type" value="Genomic_DNA"/>
</dbReference>